<keyword evidence="4" id="KW-1185">Reference proteome</keyword>
<feature type="coiled-coil region" evidence="1">
    <location>
        <begin position="221"/>
        <end position="255"/>
    </location>
</feature>
<protein>
    <submittedName>
        <fullName evidence="3">Uncharacterized protein</fullName>
    </submittedName>
</protein>
<evidence type="ECO:0000256" key="1">
    <source>
        <dbReference type="SAM" id="Coils"/>
    </source>
</evidence>
<feature type="compositionally biased region" description="Polar residues" evidence="2">
    <location>
        <begin position="151"/>
        <end position="172"/>
    </location>
</feature>
<name>A0AAD1TEP3_PELCU</name>
<accession>A0AAD1TEP3</accession>
<reference evidence="3" key="1">
    <citation type="submission" date="2022-03" db="EMBL/GenBank/DDBJ databases">
        <authorList>
            <person name="Alioto T."/>
            <person name="Alioto T."/>
            <person name="Gomez Garrido J."/>
        </authorList>
    </citation>
    <scope>NUCLEOTIDE SEQUENCE</scope>
</reference>
<dbReference type="Proteomes" id="UP001295444">
    <property type="component" value="Chromosome 12"/>
</dbReference>
<feature type="region of interest" description="Disordered" evidence="2">
    <location>
        <begin position="186"/>
        <end position="221"/>
    </location>
</feature>
<sequence length="340" mass="38247">MPSLPSAGSPVPHLNKPHWEMPTWQIASLPPPFLTIDCHPPPPIIDCHPPPDLCLQPPSPEGDLLVEDLEVLDSAVNPLEVTAERDLDSRNTHEVCLQPPSPEGDLLVKDLEVVDSAVKPEEVTAESTIDLDMRNTHEGRGTTEAPEELNRNTYNTQSLDGSTKQNVKSSNGEKQILVESMETYIETHGEKGKSQENREQNQIVSNGSSYKTESRKHQGVCEDTRNQLEQTEKILQNEEGEDQKAENTQEALHEQCIREGNEGYHKNKQCQKEDLGTSCTEHTWETAPQPIVHMCDAARHCTARGRPQPTIWNIRKVKPECITQTWEENQIPGIAFQWEQ</sequence>
<proteinExistence type="predicted"/>
<evidence type="ECO:0000313" key="3">
    <source>
        <dbReference type="EMBL" id="CAH2323775.1"/>
    </source>
</evidence>
<evidence type="ECO:0000313" key="4">
    <source>
        <dbReference type="Proteomes" id="UP001295444"/>
    </source>
</evidence>
<feature type="region of interest" description="Disordered" evidence="2">
    <location>
        <begin position="136"/>
        <end position="172"/>
    </location>
</feature>
<dbReference type="AlphaFoldDB" id="A0AAD1TEP3"/>
<gene>
    <name evidence="3" type="ORF">PECUL_23A037698</name>
</gene>
<feature type="compositionally biased region" description="Basic and acidic residues" evidence="2">
    <location>
        <begin position="212"/>
        <end position="221"/>
    </location>
</feature>
<dbReference type="EMBL" id="OW240923">
    <property type="protein sequence ID" value="CAH2323775.1"/>
    <property type="molecule type" value="Genomic_DNA"/>
</dbReference>
<organism evidence="3 4">
    <name type="scientific">Pelobates cultripes</name>
    <name type="common">Western spadefoot toad</name>
    <dbReference type="NCBI Taxonomy" id="61616"/>
    <lineage>
        <taxon>Eukaryota</taxon>
        <taxon>Metazoa</taxon>
        <taxon>Chordata</taxon>
        <taxon>Craniata</taxon>
        <taxon>Vertebrata</taxon>
        <taxon>Euteleostomi</taxon>
        <taxon>Amphibia</taxon>
        <taxon>Batrachia</taxon>
        <taxon>Anura</taxon>
        <taxon>Pelobatoidea</taxon>
        <taxon>Pelobatidae</taxon>
        <taxon>Pelobates</taxon>
    </lineage>
</organism>
<evidence type="ECO:0000256" key="2">
    <source>
        <dbReference type="SAM" id="MobiDB-lite"/>
    </source>
</evidence>
<feature type="compositionally biased region" description="Basic and acidic residues" evidence="2">
    <location>
        <begin position="186"/>
        <end position="199"/>
    </location>
</feature>
<feature type="compositionally biased region" description="Polar residues" evidence="2">
    <location>
        <begin position="200"/>
        <end position="211"/>
    </location>
</feature>
<keyword evidence="1" id="KW-0175">Coiled coil</keyword>